<dbReference type="InterPro" id="IPR036170">
    <property type="entry name" value="YezG-like_sf"/>
</dbReference>
<evidence type="ECO:0000313" key="1">
    <source>
        <dbReference type="EMBL" id="GAA4797449.1"/>
    </source>
</evidence>
<dbReference type="RefSeq" id="WP_345303595.1">
    <property type="nucleotide sequence ID" value="NZ_BAABJE010000012.1"/>
</dbReference>
<accession>A0ABP9BPQ6</accession>
<dbReference type="Proteomes" id="UP001499959">
    <property type="component" value="Unassembled WGS sequence"/>
</dbReference>
<organism evidence="1 2">
    <name type="scientific">Lysobacter hankyongensis</name>
    <dbReference type="NCBI Taxonomy" id="1176535"/>
    <lineage>
        <taxon>Bacteria</taxon>
        <taxon>Pseudomonadati</taxon>
        <taxon>Pseudomonadota</taxon>
        <taxon>Gammaproteobacteria</taxon>
        <taxon>Lysobacterales</taxon>
        <taxon>Lysobacteraceae</taxon>
        <taxon>Lysobacter</taxon>
    </lineage>
</organism>
<sequence>MMTPEIEEHYRKVCQAAFDVVPSEFRKLWVRSEIDDGVSMTGLYYLDPSGRHHFVTEGLYAIDNAMNDLHSAVKKAGQPLFSSATVMLDPEGRFSFDYGYGDVSDPAQQFDREDDWIRNYLGKGVDIVYDE</sequence>
<comment type="caution">
    <text evidence="1">The sequence shown here is derived from an EMBL/GenBank/DDBJ whole genome shotgun (WGS) entry which is preliminary data.</text>
</comment>
<reference evidence="2" key="1">
    <citation type="journal article" date="2019" name="Int. J. Syst. Evol. Microbiol.">
        <title>The Global Catalogue of Microorganisms (GCM) 10K type strain sequencing project: providing services to taxonomists for standard genome sequencing and annotation.</title>
        <authorList>
            <consortium name="The Broad Institute Genomics Platform"/>
            <consortium name="The Broad Institute Genome Sequencing Center for Infectious Disease"/>
            <person name="Wu L."/>
            <person name="Ma J."/>
        </authorList>
    </citation>
    <scope>NUCLEOTIDE SEQUENCE [LARGE SCALE GENOMIC DNA]</scope>
    <source>
        <strain evidence="2">JCM 18204</strain>
    </source>
</reference>
<protein>
    <recommendedName>
        <fullName evidence="3">DUF600 family protein</fullName>
    </recommendedName>
</protein>
<evidence type="ECO:0000313" key="2">
    <source>
        <dbReference type="Proteomes" id="UP001499959"/>
    </source>
</evidence>
<dbReference type="EMBL" id="BAABJE010000012">
    <property type="protein sequence ID" value="GAA4797449.1"/>
    <property type="molecule type" value="Genomic_DNA"/>
</dbReference>
<name>A0ABP9BPQ6_9GAMM</name>
<gene>
    <name evidence="1" type="ORF">GCM10023307_24210</name>
</gene>
<proteinExistence type="predicted"/>
<keyword evidence="2" id="KW-1185">Reference proteome</keyword>
<evidence type="ECO:0008006" key="3">
    <source>
        <dbReference type="Google" id="ProtNLM"/>
    </source>
</evidence>
<dbReference type="Gene3D" id="3.30.500.20">
    <property type="entry name" value="BH3703-like domains"/>
    <property type="match status" value="1"/>
</dbReference>
<dbReference type="SUPFAM" id="SSF160424">
    <property type="entry name" value="BH3703-like"/>
    <property type="match status" value="1"/>
</dbReference>